<proteinExistence type="inferred from homology"/>
<dbReference type="PANTHER" id="PTHR48070">
    <property type="entry name" value="ESTERASE OVCA2"/>
    <property type="match status" value="1"/>
</dbReference>
<dbReference type="InterPro" id="IPR029058">
    <property type="entry name" value="AB_hydrolase_fold"/>
</dbReference>
<dbReference type="InterPro" id="IPR005645">
    <property type="entry name" value="FSH-like_dom"/>
</dbReference>
<comment type="similarity">
    <text evidence="1">Belongs to the LovG family.</text>
</comment>
<feature type="domain" description="Serine hydrolase" evidence="3">
    <location>
        <begin position="9"/>
        <end position="211"/>
    </location>
</feature>
<dbReference type="PANTHER" id="PTHR48070:SF6">
    <property type="entry name" value="ESTERASE OVCA2"/>
    <property type="match status" value="1"/>
</dbReference>
<reference evidence="5" key="1">
    <citation type="submission" date="2022-11" db="UniProtKB">
        <authorList>
            <consortium name="WormBaseParasite"/>
        </authorList>
    </citation>
    <scope>IDENTIFICATION</scope>
</reference>
<dbReference type="GO" id="GO:0032526">
    <property type="term" value="P:response to retinoic acid"/>
    <property type="evidence" value="ECO:0007669"/>
    <property type="project" value="TreeGrafter"/>
</dbReference>
<evidence type="ECO:0000259" key="3">
    <source>
        <dbReference type="Pfam" id="PF03959"/>
    </source>
</evidence>
<dbReference type="InterPro" id="IPR050593">
    <property type="entry name" value="LovG"/>
</dbReference>
<protein>
    <submittedName>
        <fullName evidence="5">Serine hydrolase FSH domain-containing protein</fullName>
    </submittedName>
</protein>
<name>A0A914V9Z9_9BILA</name>
<evidence type="ECO:0000313" key="5">
    <source>
        <dbReference type="WBParaSite" id="PSAMB.scaffold1619size29325.g14111.t1"/>
    </source>
</evidence>
<sequence>MSTPNVPNSKLKILCLHGYRQNDAAFREKTGSLRKIFKKYADFVFITAPHKPTIPEDALSDNGEGNPDPRGWWFSRPDQHFSSKDVTDLSTGFNESVEFIMDVVETQGPFDGLLGFSQGAAMASLLCALRESKEIGLSLKFVILVAGFHSKSSAHAALNQVKITLPSLHIMGETDKVIPIEMSRELSESYNHSVIVIHQGGHFVPTLTPFKPTISEFLERFTNK</sequence>
<evidence type="ECO:0000256" key="2">
    <source>
        <dbReference type="ARBA" id="ARBA00022801"/>
    </source>
</evidence>
<dbReference type="Gene3D" id="3.40.50.1820">
    <property type="entry name" value="alpha/beta hydrolase"/>
    <property type="match status" value="1"/>
</dbReference>
<organism evidence="4 5">
    <name type="scientific">Plectus sambesii</name>
    <dbReference type="NCBI Taxonomy" id="2011161"/>
    <lineage>
        <taxon>Eukaryota</taxon>
        <taxon>Metazoa</taxon>
        <taxon>Ecdysozoa</taxon>
        <taxon>Nematoda</taxon>
        <taxon>Chromadorea</taxon>
        <taxon>Plectida</taxon>
        <taxon>Plectina</taxon>
        <taxon>Plectoidea</taxon>
        <taxon>Plectidae</taxon>
        <taxon>Plectus</taxon>
    </lineage>
</organism>
<dbReference type="AlphaFoldDB" id="A0A914V9Z9"/>
<dbReference type="GO" id="GO:0016787">
    <property type="term" value="F:hydrolase activity"/>
    <property type="evidence" value="ECO:0007669"/>
    <property type="project" value="UniProtKB-KW"/>
</dbReference>
<dbReference type="Pfam" id="PF03959">
    <property type="entry name" value="FSH1"/>
    <property type="match status" value="1"/>
</dbReference>
<accession>A0A914V9Z9</accession>
<evidence type="ECO:0000313" key="4">
    <source>
        <dbReference type="Proteomes" id="UP000887566"/>
    </source>
</evidence>
<dbReference type="SUPFAM" id="SSF53474">
    <property type="entry name" value="alpha/beta-Hydrolases"/>
    <property type="match status" value="1"/>
</dbReference>
<dbReference type="WBParaSite" id="PSAMB.scaffold1619size29325.g14111.t1">
    <property type="protein sequence ID" value="PSAMB.scaffold1619size29325.g14111.t1"/>
    <property type="gene ID" value="PSAMB.scaffold1619size29325.g14111"/>
</dbReference>
<dbReference type="FunFam" id="3.40.50.1820:FF:000073">
    <property type="entry name" value="esterase OVCA2 isoform X6"/>
    <property type="match status" value="1"/>
</dbReference>
<evidence type="ECO:0000256" key="1">
    <source>
        <dbReference type="ARBA" id="ARBA00005863"/>
    </source>
</evidence>
<keyword evidence="4" id="KW-1185">Reference proteome</keyword>
<keyword evidence="2" id="KW-0378">Hydrolase</keyword>
<dbReference type="Proteomes" id="UP000887566">
    <property type="component" value="Unplaced"/>
</dbReference>
<dbReference type="GO" id="GO:0005737">
    <property type="term" value="C:cytoplasm"/>
    <property type="evidence" value="ECO:0007669"/>
    <property type="project" value="TreeGrafter"/>
</dbReference>
<dbReference type="GO" id="GO:0005634">
    <property type="term" value="C:nucleus"/>
    <property type="evidence" value="ECO:0007669"/>
    <property type="project" value="TreeGrafter"/>
</dbReference>